<dbReference type="InterPro" id="IPR017871">
    <property type="entry name" value="ABC_transporter-like_CS"/>
</dbReference>
<dbReference type="AlphaFoldDB" id="A0A9D9EA80"/>
<evidence type="ECO:0000256" key="2">
    <source>
        <dbReference type="ARBA" id="ARBA00022448"/>
    </source>
</evidence>
<name>A0A9D9EA80_9SPIR</name>
<reference evidence="6" key="1">
    <citation type="submission" date="2020-10" db="EMBL/GenBank/DDBJ databases">
        <authorList>
            <person name="Gilroy R."/>
        </authorList>
    </citation>
    <scope>NUCLEOTIDE SEQUENCE</scope>
    <source>
        <strain evidence="6">11167</strain>
    </source>
</reference>
<dbReference type="CDD" id="cd03255">
    <property type="entry name" value="ABC_MJ0796_LolCDE_FtsE"/>
    <property type="match status" value="1"/>
</dbReference>
<protein>
    <submittedName>
        <fullName evidence="6">ABC transporter ATP-binding protein</fullName>
    </submittedName>
</protein>
<dbReference type="PANTHER" id="PTHR24220:SF689">
    <property type="entry name" value="LIPOPROTEIN-RELEASING SYSTEM ATP-BINDING PROTEIN LOLD"/>
    <property type="match status" value="1"/>
</dbReference>
<comment type="caution">
    <text evidence="6">The sequence shown here is derived from an EMBL/GenBank/DDBJ whole genome shotgun (WGS) entry which is preliminary data.</text>
</comment>
<keyword evidence="4 6" id="KW-0067">ATP-binding</keyword>
<dbReference type="GO" id="GO:0089705">
    <property type="term" value="P:protein localization to outer membrane"/>
    <property type="evidence" value="ECO:0007669"/>
    <property type="project" value="TreeGrafter"/>
</dbReference>
<accession>A0A9D9EA80</accession>
<dbReference type="GO" id="GO:0044874">
    <property type="term" value="P:lipoprotein localization to outer membrane"/>
    <property type="evidence" value="ECO:0007669"/>
    <property type="project" value="TreeGrafter"/>
</dbReference>
<dbReference type="InterPro" id="IPR015854">
    <property type="entry name" value="ABC_transpr_LolD-like"/>
</dbReference>
<keyword evidence="3" id="KW-0547">Nucleotide-binding</keyword>
<evidence type="ECO:0000256" key="4">
    <source>
        <dbReference type="ARBA" id="ARBA00022840"/>
    </source>
</evidence>
<evidence type="ECO:0000259" key="5">
    <source>
        <dbReference type="PROSITE" id="PS50893"/>
    </source>
</evidence>
<evidence type="ECO:0000313" key="6">
    <source>
        <dbReference type="EMBL" id="MBO8442745.1"/>
    </source>
</evidence>
<dbReference type="Pfam" id="PF00005">
    <property type="entry name" value="ABC_tran"/>
    <property type="match status" value="1"/>
</dbReference>
<dbReference type="SMART" id="SM00382">
    <property type="entry name" value="AAA"/>
    <property type="match status" value="1"/>
</dbReference>
<reference evidence="6" key="2">
    <citation type="journal article" date="2021" name="PeerJ">
        <title>Extensive microbial diversity within the chicken gut microbiome revealed by metagenomics and culture.</title>
        <authorList>
            <person name="Gilroy R."/>
            <person name="Ravi A."/>
            <person name="Getino M."/>
            <person name="Pursley I."/>
            <person name="Horton D.L."/>
            <person name="Alikhan N.F."/>
            <person name="Baker D."/>
            <person name="Gharbi K."/>
            <person name="Hall N."/>
            <person name="Watson M."/>
            <person name="Adriaenssens E.M."/>
            <person name="Foster-Nyarko E."/>
            <person name="Jarju S."/>
            <person name="Secka A."/>
            <person name="Antonio M."/>
            <person name="Oren A."/>
            <person name="Chaudhuri R.R."/>
            <person name="La Ragione R."/>
            <person name="Hildebrand F."/>
            <person name="Pallen M.J."/>
        </authorList>
    </citation>
    <scope>NUCLEOTIDE SEQUENCE</scope>
    <source>
        <strain evidence="6">11167</strain>
    </source>
</reference>
<dbReference type="PANTHER" id="PTHR24220">
    <property type="entry name" value="IMPORT ATP-BINDING PROTEIN"/>
    <property type="match status" value="1"/>
</dbReference>
<dbReference type="GO" id="GO:0016887">
    <property type="term" value="F:ATP hydrolysis activity"/>
    <property type="evidence" value="ECO:0007669"/>
    <property type="project" value="InterPro"/>
</dbReference>
<sequence length="227" mass="24795">MNDVILSLESVSKSFDMPSGGGKLEILRSIDLTVRRGEGLSIVGKSGSGKSTLLYIAALIEKPSSGRVLYSGLDATDMSDAQLATLRRERMGFVFQNSLLLEDFSALENVAMPLLNQGLRPKEAFARAQELLEAFSLGQRSGHRPFELSGGERQRVAIARALSTGPEIIFADEPTGALDEESQSIVEDMLLEQVRERGVALMLVTHNLAFASRLERRLTLCGKELRS</sequence>
<dbReference type="GO" id="GO:0022857">
    <property type="term" value="F:transmembrane transporter activity"/>
    <property type="evidence" value="ECO:0007669"/>
    <property type="project" value="TreeGrafter"/>
</dbReference>
<dbReference type="InterPro" id="IPR027417">
    <property type="entry name" value="P-loop_NTPase"/>
</dbReference>
<dbReference type="Proteomes" id="UP000823633">
    <property type="component" value="Unassembled WGS sequence"/>
</dbReference>
<dbReference type="InterPro" id="IPR003593">
    <property type="entry name" value="AAA+_ATPase"/>
</dbReference>
<dbReference type="InterPro" id="IPR017911">
    <property type="entry name" value="MacB-like_ATP-bd"/>
</dbReference>
<comment type="similarity">
    <text evidence="1">Belongs to the ABC transporter superfamily.</text>
</comment>
<dbReference type="GO" id="GO:0005886">
    <property type="term" value="C:plasma membrane"/>
    <property type="evidence" value="ECO:0007669"/>
    <property type="project" value="TreeGrafter"/>
</dbReference>
<dbReference type="InterPro" id="IPR003439">
    <property type="entry name" value="ABC_transporter-like_ATP-bd"/>
</dbReference>
<evidence type="ECO:0000256" key="1">
    <source>
        <dbReference type="ARBA" id="ARBA00005417"/>
    </source>
</evidence>
<gene>
    <name evidence="6" type="ORF">IAC42_03170</name>
</gene>
<dbReference type="PROSITE" id="PS00211">
    <property type="entry name" value="ABC_TRANSPORTER_1"/>
    <property type="match status" value="1"/>
</dbReference>
<dbReference type="Gene3D" id="3.40.50.300">
    <property type="entry name" value="P-loop containing nucleotide triphosphate hydrolases"/>
    <property type="match status" value="1"/>
</dbReference>
<organism evidence="6 7">
    <name type="scientific">Candidatus Aphodenecus pullistercoris</name>
    <dbReference type="NCBI Taxonomy" id="2840669"/>
    <lineage>
        <taxon>Bacteria</taxon>
        <taxon>Pseudomonadati</taxon>
        <taxon>Spirochaetota</taxon>
        <taxon>Spirochaetia</taxon>
        <taxon>Spirochaetales</taxon>
        <taxon>Candidatus Aphodenecus</taxon>
    </lineage>
</organism>
<keyword evidence="2" id="KW-0813">Transport</keyword>
<dbReference type="PROSITE" id="PS50893">
    <property type="entry name" value="ABC_TRANSPORTER_2"/>
    <property type="match status" value="1"/>
</dbReference>
<dbReference type="SUPFAM" id="SSF52540">
    <property type="entry name" value="P-loop containing nucleoside triphosphate hydrolases"/>
    <property type="match status" value="1"/>
</dbReference>
<feature type="domain" description="ABC transporter" evidence="5">
    <location>
        <begin position="6"/>
        <end position="227"/>
    </location>
</feature>
<proteinExistence type="inferred from homology"/>
<evidence type="ECO:0000313" key="7">
    <source>
        <dbReference type="Proteomes" id="UP000823633"/>
    </source>
</evidence>
<dbReference type="EMBL" id="JADIMU010000020">
    <property type="protein sequence ID" value="MBO8442745.1"/>
    <property type="molecule type" value="Genomic_DNA"/>
</dbReference>
<evidence type="ECO:0000256" key="3">
    <source>
        <dbReference type="ARBA" id="ARBA00022741"/>
    </source>
</evidence>
<dbReference type="GO" id="GO:0005524">
    <property type="term" value="F:ATP binding"/>
    <property type="evidence" value="ECO:0007669"/>
    <property type="project" value="UniProtKB-KW"/>
</dbReference>